<feature type="domain" description="Trimeric autotransporter adhesin YadA-like stalk" evidence="15">
    <location>
        <begin position="1559"/>
        <end position="1601"/>
    </location>
</feature>
<dbReference type="SUPFAM" id="SSF101967">
    <property type="entry name" value="Adhesin YadA, collagen-binding domain"/>
    <property type="match status" value="8"/>
</dbReference>
<evidence type="ECO:0000256" key="9">
    <source>
        <dbReference type="ARBA" id="ARBA00023136"/>
    </source>
</evidence>
<dbReference type="Gene3D" id="6.20.50.100">
    <property type="match status" value="1"/>
</dbReference>
<feature type="domain" description="Trimeric autotransporter adhesin YadA-like head" evidence="14">
    <location>
        <begin position="537"/>
        <end position="563"/>
    </location>
</feature>
<keyword evidence="7" id="KW-0732">Signal</keyword>
<accession>A0ABY4DRU0</accession>
<dbReference type="Pfam" id="PF05662">
    <property type="entry name" value="YadA_stalk"/>
    <property type="match status" value="8"/>
</dbReference>
<evidence type="ECO:0000256" key="1">
    <source>
        <dbReference type="ARBA" id="ARBA00004241"/>
    </source>
</evidence>
<feature type="domain" description="Trimeric autotransporter adhesin YadA-like head" evidence="14">
    <location>
        <begin position="1465"/>
        <end position="1480"/>
    </location>
</feature>
<feature type="region of interest" description="Disordered" evidence="11">
    <location>
        <begin position="778"/>
        <end position="798"/>
    </location>
</feature>
<evidence type="ECO:0000259" key="16">
    <source>
        <dbReference type="Pfam" id="PF13018"/>
    </source>
</evidence>
<dbReference type="Gene3D" id="1.20.5.170">
    <property type="match status" value="4"/>
</dbReference>
<dbReference type="Proteomes" id="UP000829817">
    <property type="component" value="Chromosome"/>
</dbReference>
<reference evidence="17 18" key="1">
    <citation type="journal article" date="2022" name="Res Sq">
        <title>Evolution of multicellular longitudinally dividing oral cavity symbionts (Neisseriaceae).</title>
        <authorList>
            <person name="Nyongesa S."/>
            <person name="Weber P."/>
            <person name="Bernet E."/>
            <person name="Pullido F."/>
            <person name="Nieckarz M."/>
            <person name="Delaby M."/>
            <person name="Nieves C."/>
            <person name="Viehboeck T."/>
            <person name="Krause N."/>
            <person name="Rivera-Millot A."/>
            <person name="Nakamura A."/>
            <person name="Vischer N."/>
            <person name="VanNieuwenhze M."/>
            <person name="Brun Y."/>
            <person name="Cava F."/>
            <person name="Bulgheresi S."/>
            <person name="Veyrier F."/>
        </authorList>
    </citation>
    <scope>NUCLEOTIDE SEQUENCE [LARGE SCALE GENOMIC DNA]</scope>
    <source>
        <strain evidence="17 18">CCUG 63373m</strain>
    </source>
</reference>
<dbReference type="Gene3D" id="2.20.70.140">
    <property type="match status" value="4"/>
</dbReference>
<feature type="domain" description="Trimeric autotransporter adhesin YadA-like head" evidence="14">
    <location>
        <begin position="230"/>
        <end position="253"/>
    </location>
</feature>
<dbReference type="Gene3D" id="6.10.250.2040">
    <property type="match status" value="2"/>
</dbReference>
<keyword evidence="12" id="KW-1133">Transmembrane helix</keyword>
<feature type="region of interest" description="Disordered" evidence="11">
    <location>
        <begin position="141"/>
        <end position="160"/>
    </location>
</feature>
<dbReference type="InterPro" id="IPR008635">
    <property type="entry name" value="Coiled_stalk_dom"/>
</dbReference>
<evidence type="ECO:0000259" key="14">
    <source>
        <dbReference type="Pfam" id="PF05658"/>
    </source>
</evidence>
<feature type="domain" description="Trimeric autotransporter adhesin YadA-like head" evidence="14">
    <location>
        <begin position="297"/>
        <end position="323"/>
    </location>
</feature>
<keyword evidence="8" id="KW-0653">Protein transport</keyword>
<evidence type="ECO:0000313" key="17">
    <source>
        <dbReference type="EMBL" id="UOO81751.1"/>
    </source>
</evidence>
<evidence type="ECO:0000256" key="7">
    <source>
        <dbReference type="ARBA" id="ARBA00022729"/>
    </source>
</evidence>
<keyword evidence="10" id="KW-0998">Cell outer membrane</keyword>
<dbReference type="PANTHER" id="PTHR24637">
    <property type="entry name" value="COLLAGEN"/>
    <property type="match status" value="1"/>
</dbReference>
<dbReference type="Pfam" id="PF05658">
    <property type="entry name" value="YadA_head"/>
    <property type="match status" value="13"/>
</dbReference>
<evidence type="ECO:0000256" key="10">
    <source>
        <dbReference type="ARBA" id="ARBA00023237"/>
    </source>
</evidence>
<feature type="compositionally biased region" description="Polar residues" evidence="11">
    <location>
        <begin position="789"/>
        <end position="798"/>
    </location>
</feature>
<feature type="domain" description="Trimeric autotransporter adhesin YadA-like stalk" evidence="15">
    <location>
        <begin position="675"/>
        <end position="717"/>
    </location>
</feature>
<feature type="domain" description="Trimeric autotransporter adhesin YadA-like stalk" evidence="15">
    <location>
        <begin position="1257"/>
        <end position="1296"/>
    </location>
</feature>
<dbReference type="Gene3D" id="2.150.10.10">
    <property type="entry name" value="Serralysin-like metalloprotease, C-terminal"/>
    <property type="match status" value="10"/>
</dbReference>
<comment type="subcellular location">
    <subcellularLocation>
        <location evidence="2">Cell outer membrane</location>
    </subcellularLocation>
    <subcellularLocation>
        <location evidence="1">Cell surface</location>
    </subcellularLocation>
</comment>
<feature type="domain" description="Trimeric autotransporter adhesin YadA-like head" evidence="14">
    <location>
        <begin position="348"/>
        <end position="374"/>
    </location>
</feature>
<feature type="domain" description="Trimeric autotransporter adhesin YadA-like stalk" evidence="15">
    <location>
        <begin position="2597"/>
        <end position="2637"/>
    </location>
</feature>
<dbReference type="RefSeq" id="WP_244785020.1">
    <property type="nucleotide sequence ID" value="NZ_CP091508.1"/>
</dbReference>
<dbReference type="SUPFAM" id="SSF54523">
    <property type="entry name" value="Pili subunits"/>
    <property type="match status" value="1"/>
</dbReference>
<protein>
    <submittedName>
        <fullName evidence="17">YadA-like family protein</fullName>
    </submittedName>
</protein>
<feature type="domain" description="Trimeric autotransporter adhesin YadA-like head" evidence="14">
    <location>
        <begin position="1437"/>
        <end position="1463"/>
    </location>
</feature>
<evidence type="ECO:0000256" key="8">
    <source>
        <dbReference type="ARBA" id="ARBA00022927"/>
    </source>
</evidence>
<feature type="domain" description="Trimeric autotransporter adhesin YadA-like stalk" evidence="15">
    <location>
        <begin position="2391"/>
        <end position="2431"/>
    </location>
</feature>
<evidence type="ECO:0000256" key="4">
    <source>
        <dbReference type="ARBA" id="ARBA00022448"/>
    </source>
</evidence>
<feature type="domain" description="Trimeric autotransporter adhesin YadA-like head" evidence="14">
    <location>
        <begin position="1415"/>
        <end position="1433"/>
    </location>
</feature>
<feature type="domain" description="Trimeric autotransporter adhesin YadA-like head" evidence="14">
    <location>
        <begin position="1035"/>
        <end position="1061"/>
    </location>
</feature>
<keyword evidence="9 12" id="KW-0472">Membrane</keyword>
<keyword evidence="4" id="KW-0813">Transport</keyword>
<feature type="domain" description="Trimeric autotransporter adhesin YadA-like head" evidence="14">
    <location>
        <begin position="1319"/>
        <end position="1344"/>
    </location>
</feature>
<keyword evidence="18" id="KW-1185">Reference proteome</keyword>
<dbReference type="InterPro" id="IPR045584">
    <property type="entry name" value="Pilin-like"/>
</dbReference>
<proteinExistence type="inferred from homology"/>
<keyword evidence="6 12" id="KW-0812">Transmembrane</keyword>
<dbReference type="InterPro" id="IPR024973">
    <property type="entry name" value="ESPR"/>
</dbReference>
<feature type="transmembrane region" description="Helical" evidence="12">
    <location>
        <begin position="36"/>
        <end position="59"/>
    </location>
</feature>
<gene>
    <name evidence="17" type="ORF">LVJ83_12690</name>
</gene>
<dbReference type="Gene3D" id="3.30.1300.30">
    <property type="entry name" value="GSPII I/J protein-like"/>
    <property type="match status" value="1"/>
</dbReference>
<feature type="domain" description="Trimeric autotransporter adhesin YadA-like stalk" evidence="15">
    <location>
        <begin position="1827"/>
        <end position="1864"/>
    </location>
</feature>
<dbReference type="Pfam" id="PF13018">
    <property type="entry name" value="ESPR"/>
    <property type="match status" value="1"/>
</dbReference>
<keyword evidence="5" id="KW-1134">Transmembrane beta strand</keyword>
<feature type="domain" description="Trimeric autotransporter adhesin YadA-like head" evidence="14">
    <location>
        <begin position="738"/>
        <end position="764"/>
    </location>
</feature>
<feature type="domain" description="Trimeric autotransporter adhesin YadA-like head" evidence="14">
    <location>
        <begin position="1354"/>
        <end position="1373"/>
    </location>
</feature>
<feature type="domain" description="Trimeric autotransporter adhesin YadA-like C-terminal membrane anchor" evidence="13">
    <location>
        <begin position="2647"/>
        <end position="2707"/>
    </location>
</feature>
<evidence type="ECO:0000256" key="12">
    <source>
        <dbReference type="SAM" id="Phobius"/>
    </source>
</evidence>
<feature type="domain" description="Trimeric autotransporter adhesin YadA-like stalk" evidence="15">
    <location>
        <begin position="2473"/>
        <end position="2511"/>
    </location>
</feature>
<dbReference type="CDD" id="cd12820">
    <property type="entry name" value="LbR_YadA-like"/>
    <property type="match status" value="3"/>
</dbReference>
<feature type="compositionally biased region" description="Polar residues" evidence="11">
    <location>
        <begin position="151"/>
        <end position="160"/>
    </location>
</feature>
<dbReference type="Pfam" id="PF03895">
    <property type="entry name" value="YadA_anchor"/>
    <property type="match status" value="1"/>
</dbReference>
<dbReference type="EMBL" id="CP091508">
    <property type="protein sequence ID" value="UOO81751.1"/>
    <property type="molecule type" value="Genomic_DNA"/>
</dbReference>
<feature type="domain" description="ESPR" evidence="16">
    <location>
        <begin position="1"/>
        <end position="46"/>
    </location>
</feature>
<dbReference type="InterPro" id="IPR008640">
    <property type="entry name" value="Adhesin_Head_dom"/>
</dbReference>
<evidence type="ECO:0000256" key="2">
    <source>
        <dbReference type="ARBA" id="ARBA00004442"/>
    </source>
</evidence>
<evidence type="ECO:0000259" key="15">
    <source>
        <dbReference type="Pfam" id="PF05662"/>
    </source>
</evidence>
<evidence type="ECO:0000256" key="11">
    <source>
        <dbReference type="SAM" id="MobiDB-lite"/>
    </source>
</evidence>
<evidence type="ECO:0000259" key="13">
    <source>
        <dbReference type="Pfam" id="PF03895"/>
    </source>
</evidence>
<dbReference type="InterPro" id="IPR005594">
    <property type="entry name" value="YadA_C"/>
</dbReference>
<evidence type="ECO:0000256" key="5">
    <source>
        <dbReference type="ARBA" id="ARBA00022452"/>
    </source>
</evidence>
<evidence type="ECO:0000256" key="3">
    <source>
        <dbReference type="ARBA" id="ARBA00005848"/>
    </source>
</evidence>
<sequence length="2707" mass="266184">MNKVYKTVWNESSQSWVAVSELDNTKGKRNARSQTAAASAFGALLTGIKASVAALLLAFPVAGYASVAIGSTASTSGTASALAQDSIAIGTNAIAATSSLPTDNLTGNISIGANAYSSNQSVGYQQITNRDGTAAQWVTMPEHNQPKNDDSSTTNGVSPSAVSIGQNSIARAGGTAVGYNNIAGMTGNNYAAFAFGNGNEASDGYALAMGMGNKAAGPSAVAIGTGTVSSGNTAIAMGRQTTASGDYSTALGNVASATGANALAVGHSSQASGTRSIAIGSSTATDAYLDTDTAATASAADALAIGTDTTATADSATAIGKSAKSLTASSIAIGKAAQVKAGSGADQTGTSSIAIGDQAVVDNASNAIAVGSGAKTIDTPITALNLESGAMETTLYKGNNGIAVGQNAQASIDAIAIGENAYSQRVTDAATIAIGQNSKSYGGVAIGQSARTLQDSATNLASASVAIGRYATTGEYGVAIGTSAAAGAELGPLSRDEEGMPNREATVINGARYTTAVGIASSATAANASALGANAKASGSSSLAVGDTATASGVNAVAIGKNAKAVGEQSISIGFGNNVTGKNSGAIGDPTTISGEGSYSLGNDNNIAQNNTFVVGSNVTTTQANSVVLGNASADRAAAAVSSATVNGITYSGFAGQGSAENGVVSVGDAGKERQIINVAAGEISTTSTDAINGSQLYMVSNQLAEEIKNISSSGDGIHYYSVDDESVQGGNYNNDGATGKNALAAGVNAKAAGEGSVAVGSSANAVTSGSIAIGQSATAGRADMDDPQNPNNRTTVGKMNNIAIGYGATADGGRNISIGENAAKGTVDNWNIQNVNIGTEAGVNSKKDYSVAIGFEAGKLDTATQTLQAAVTDGNRAPSVYIGREAGENTASYGNIALGSGAGRGITDTRANGNVMIGNGAGAGLTSNDGRNATFPGFGSGGNTFVGSGAGRYISGDSNVAVGSIAGDAAKGDNNVYVGHLAGQESTSDRSIIMGPQSGLRTNNDRNVLIGNFANGGVTTATRNVVAVGSSVKALGYESVGIGFNANAGANNATAIGRFAQASGVSAVAISTAAVAGGENAIAMGNGAQATAANTISIGTGNVVSGEGSSAVGDPSIVSGSNSFSAGNNNAVGSSTDNSFILGGRNNLGGEAVTRDGNGVITTSGGIQNEVNASNSAIVGYNNSVQDTNVFVMGNNVTVANGMTGAVVLGNDSTADQYVQTTEATVNGIEYGGFAGSGTLTDGAIVSVGAAGAERQIKNVAAGQISAASTDAINGSQLYMVSNQLAEEIKNISGGDAVHYYSVNGNNDQDGNYNNDGATGENALAAGVNAKATGLGGIAVGSNVSAGDANYVTAIGAETTVEGRQSTAVGAYTNITREGSNALGSNINVYASQSVAVGNGVVVGVDGSALTEITAVGRRSRATGNQSTALGATSAASGTRSVAVGYGAQAAGNNSIAAGNNANATGNNAIAIGNSANATFRATAIGMESVAGTNYAIAIGDQAAANTATGDVAIGRGSVTTAVTSVNEATVNDIAYSGFAGNTPTSAFSVGAAGSERQIQNVAAGQISETSTDAINGSQLYLVTDRLGNVANSVVNVLGGDAAVDNQGNITMGGDTDGIGGTGETNIDDAIAHVNQGWNLTANGESSSNVAPGETVDLNNTDGNITLTKTADADAVTFGLANSISVGDANNGNPVTINGNTGTIGGLTNTTFDPDNFTSGQAATEDQLANVANNPLTFAGDTGTQFERKLGETVNVKGNNTGALTDGNIGVEADGTDTLIVKLAQNINLGSDGSVTTGNTVLNNNGLTITNGPSITSSGIDAGGNKITNVAAGTDGTDAVNVDQLNDAIKNAGGGSTVVEAGNNTTVESNTEGTVTTYTVNAEKSTVSAGSDSLTVTPTTNEETGVTDYAVDLADNITIGDNENAGTIVVKGEDGKDGVSLNGADGTIGLTGPAGADGTSAQATIGVKNGAPGLDGNDGENGESKTRIVYTKPDGSEEEVATLNDGLNFAGNQGDTIAKKLNDTLTVRGALANNAEASAANLRVDSEGGELVVKMAKDLTDLNSATFGNEDGTQTVVNNSGVTITPTAESGKAPVSLTENGLNNGGNKITNVAEGTEGTDAVNLDQLNKAIIDAGGGSTVVEAGNNTTVTSNTEGTVTTYTVNAEKSTVSAGSDSLTVTPTTNEETGVTDYAVDLADNITIGDNENAGTIVVKGEDGKDGVSLNGADGTIGLTGPAGADGTSAQATIGVKNGAPGLDGNDGENGESKTRIVYTKPDGSEEEVATLNDGLNFAGNQGDTIAKKLNDTLTVRGDLDNDAEASAANLRVDSEGGELVVKMAKDLTDLNSATFGNEDGTQTVVNNSGVTITPTAESGKAPVSLTENGLANGGNKITGVANGDISADSTDAVNGSQLYAVQQQVGKHSSVAAGQNITVTEGTNANGGVEYTVATAKEVTFDKTTVGNVVTDAATNTISGLANGEVSSTSTQAVNGSQLYTTNQNVASNTAAINKGLNFSADSGDVVNRQLGDTVAVTGDANIKTATTANGVQVTLNKDLAVDSVKAGNTTVNNSGVAIANSDPAKTVSVTENGLNNGGNTITNVGAGVNGTDAVNVNQLNGLANNINNRIEGVENNANAGTAAAMAVAGLPQAYLPGKSMVAIAGGVYRGESGYALGFSSISDGGNWVIKGTASGNSRGHYGATAGVGYQW</sequence>
<evidence type="ECO:0000313" key="18">
    <source>
        <dbReference type="Proteomes" id="UP000829817"/>
    </source>
</evidence>
<comment type="similarity">
    <text evidence="3">Belongs to the autotransporter-2 (AT-2) (TC 1.B.40) family.</text>
</comment>
<feature type="domain" description="Trimeric autotransporter adhesin YadA-like head" evidence="14">
    <location>
        <begin position="257"/>
        <end position="282"/>
    </location>
</feature>
<feature type="domain" description="Trimeric autotransporter adhesin YadA-like head" evidence="14">
    <location>
        <begin position="1077"/>
        <end position="1102"/>
    </location>
</feature>
<evidence type="ECO:0000256" key="6">
    <source>
        <dbReference type="ARBA" id="ARBA00022692"/>
    </source>
</evidence>
<feature type="domain" description="Trimeric autotransporter adhesin YadA-like stalk" evidence="15">
    <location>
        <begin position="2109"/>
        <end position="2143"/>
    </location>
</feature>
<organism evidence="17 18">
    <name type="scientific">Uruburuella testudinis</name>
    <dbReference type="NCBI Taxonomy" id="1282863"/>
    <lineage>
        <taxon>Bacteria</taxon>
        <taxon>Pseudomonadati</taxon>
        <taxon>Pseudomonadota</taxon>
        <taxon>Betaproteobacteria</taxon>
        <taxon>Neisseriales</taxon>
        <taxon>Neisseriaceae</taxon>
        <taxon>Uruburuella</taxon>
    </lineage>
</organism>
<name>A0ABY4DRU0_9NEIS</name>
<dbReference type="InterPro" id="IPR011049">
    <property type="entry name" value="Serralysin-like_metalloprot_C"/>
</dbReference>